<dbReference type="Gene3D" id="2.70.98.10">
    <property type="match status" value="1"/>
</dbReference>
<dbReference type="InterPro" id="IPR008183">
    <property type="entry name" value="Aldose_1/G6P_1-epimerase"/>
</dbReference>
<dbReference type="GO" id="GO:0016853">
    <property type="term" value="F:isomerase activity"/>
    <property type="evidence" value="ECO:0007669"/>
    <property type="project" value="InterPro"/>
</dbReference>
<sequence length="289" mass="33306">MKLENERLCIEIVERGAEAVRIYDKKKNQEILWDGKPEFWKRHSPILFPNVGKTWNNTVLFNGIQYPSYQHGFARDNDFLCVKSDKTEAVWLLRSSDETKEVYPFDFELYITYTLEKNRLHVKWKVKNHSEETMYFTIGGHPAFWCAQDAESRNECFLKFPGKESLEYIGVDLSTGTALPETKKTLFLKEGFCKITDKLFELDTMIFDGGQIEEAWLCHKDGTPFAGVVCKGFPNFGIWSVKGSPFVCLEPWAGRCDDKGFDEDISQKPGINQVEAGEIFQKEYTIVVG</sequence>
<dbReference type="InterPro" id="IPR011013">
    <property type="entry name" value="Gal_mutarotase_sf_dom"/>
</dbReference>
<dbReference type="EMBL" id="JACOPF010000002">
    <property type="protein sequence ID" value="MBC5689541.1"/>
    <property type="molecule type" value="Genomic_DNA"/>
</dbReference>
<dbReference type="GO" id="GO:0005975">
    <property type="term" value="P:carbohydrate metabolic process"/>
    <property type="evidence" value="ECO:0007669"/>
    <property type="project" value="InterPro"/>
</dbReference>
<accession>A0A923LKC0</accession>
<dbReference type="CDD" id="cd09024">
    <property type="entry name" value="Aldose_epim_lacX"/>
    <property type="match status" value="1"/>
</dbReference>
<dbReference type="Pfam" id="PF01263">
    <property type="entry name" value="Aldose_epim"/>
    <property type="match status" value="1"/>
</dbReference>
<evidence type="ECO:0000313" key="1">
    <source>
        <dbReference type="EMBL" id="MBC5689541.1"/>
    </source>
</evidence>
<dbReference type="Proteomes" id="UP000652477">
    <property type="component" value="Unassembled WGS sequence"/>
</dbReference>
<dbReference type="RefSeq" id="WP_186876206.1">
    <property type="nucleotide sequence ID" value="NZ_JACOPF010000002.1"/>
</dbReference>
<dbReference type="GO" id="GO:0030246">
    <property type="term" value="F:carbohydrate binding"/>
    <property type="evidence" value="ECO:0007669"/>
    <property type="project" value="InterPro"/>
</dbReference>
<dbReference type="PANTHER" id="PTHR11122">
    <property type="entry name" value="APOSPORY-ASSOCIATED PROTEIN C-RELATED"/>
    <property type="match status" value="1"/>
</dbReference>
<keyword evidence="2" id="KW-1185">Reference proteome</keyword>
<reference evidence="1" key="1">
    <citation type="submission" date="2020-08" db="EMBL/GenBank/DDBJ databases">
        <title>Genome public.</title>
        <authorList>
            <person name="Liu C."/>
            <person name="Sun Q."/>
        </authorList>
    </citation>
    <scope>NUCLEOTIDE SEQUENCE</scope>
    <source>
        <strain evidence="1">NSJ-55</strain>
    </source>
</reference>
<dbReference type="InterPro" id="IPR037481">
    <property type="entry name" value="LacX"/>
</dbReference>
<gene>
    <name evidence="1" type="ORF">H8S37_11485</name>
</gene>
<proteinExistence type="predicted"/>
<organism evidence="1 2">
    <name type="scientific">Mediterraneibacter hominis</name>
    <dbReference type="NCBI Taxonomy" id="2763054"/>
    <lineage>
        <taxon>Bacteria</taxon>
        <taxon>Bacillati</taxon>
        <taxon>Bacillota</taxon>
        <taxon>Clostridia</taxon>
        <taxon>Lachnospirales</taxon>
        <taxon>Lachnospiraceae</taxon>
        <taxon>Mediterraneibacter</taxon>
    </lineage>
</organism>
<comment type="caution">
    <text evidence="1">The sequence shown here is derived from an EMBL/GenBank/DDBJ whole genome shotgun (WGS) entry which is preliminary data.</text>
</comment>
<dbReference type="PANTHER" id="PTHR11122:SF13">
    <property type="entry name" value="GLUCOSE-6-PHOSPHATE 1-EPIMERASE"/>
    <property type="match status" value="1"/>
</dbReference>
<dbReference type="AlphaFoldDB" id="A0A923LKC0"/>
<protein>
    <submittedName>
        <fullName evidence="1">Aldose 1-epimerase family protein</fullName>
    </submittedName>
</protein>
<dbReference type="SUPFAM" id="SSF74650">
    <property type="entry name" value="Galactose mutarotase-like"/>
    <property type="match status" value="1"/>
</dbReference>
<name>A0A923LKC0_9FIRM</name>
<dbReference type="InterPro" id="IPR014718">
    <property type="entry name" value="GH-type_carb-bd"/>
</dbReference>
<evidence type="ECO:0000313" key="2">
    <source>
        <dbReference type="Proteomes" id="UP000652477"/>
    </source>
</evidence>